<dbReference type="Gene3D" id="3.20.10.10">
    <property type="entry name" value="D-amino Acid Aminotransferase, subunit A, domain 2"/>
    <property type="match status" value="1"/>
</dbReference>
<keyword evidence="3 5" id="KW-0663">Pyridoxal phosphate</keyword>
<dbReference type="AlphaFoldDB" id="A0A9Q0LMF3"/>
<reference evidence="6" key="1">
    <citation type="submission" date="2022-10" db="EMBL/GenBank/DDBJ databases">
        <title>Novel sulphate-reducing endosymbionts in the free-living metamonad Anaeramoeba.</title>
        <authorList>
            <person name="Jerlstrom-Hultqvist J."/>
            <person name="Cepicka I."/>
            <person name="Gallot-Lavallee L."/>
            <person name="Salas-Leiva D."/>
            <person name="Curtis B.A."/>
            <person name="Zahonova K."/>
            <person name="Pipaliya S."/>
            <person name="Dacks J."/>
            <person name="Roger A.J."/>
        </authorList>
    </citation>
    <scope>NUCLEOTIDE SEQUENCE</scope>
    <source>
        <strain evidence="6">BMAN</strain>
    </source>
</reference>
<dbReference type="PROSITE" id="PS00770">
    <property type="entry name" value="AA_TRANSFER_CLASS_4"/>
    <property type="match status" value="1"/>
</dbReference>
<dbReference type="InterPro" id="IPR018300">
    <property type="entry name" value="Aminotrans_IV_CS"/>
</dbReference>
<dbReference type="InterPro" id="IPR043132">
    <property type="entry name" value="BCAT-like_C"/>
</dbReference>
<dbReference type="PANTHER" id="PTHR42743:SF11">
    <property type="entry name" value="AMINODEOXYCHORISMATE LYASE"/>
    <property type="match status" value="1"/>
</dbReference>
<dbReference type="InterPro" id="IPR001544">
    <property type="entry name" value="Aminotrans_IV"/>
</dbReference>
<proteinExistence type="inferred from homology"/>
<dbReference type="OrthoDB" id="25921at2759"/>
<dbReference type="FunFam" id="3.20.10.10:FF:000002">
    <property type="entry name" value="D-alanine aminotransferase"/>
    <property type="match status" value="1"/>
</dbReference>
<evidence type="ECO:0000256" key="1">
    <source>
        <dbReference type="ARBA" id="ARBA00001933"/>
    </source>
</evidence>
<evidence type="ECO:0000256" key="5">
    <source>
        <dbReference type="RuleBase" id="RU004516"/>
    </source>
</evidence>
<keyword evidence="7" id="KW-1185">Reference proteome</keyword>
<dbReference type="Proteomes" id="UP001149090">
    <property type="component" value="Unassembled WGS sequence"/>
</dbReference>
<comment type="caution">
    <text evidence="6">The sequence shown here is derived from an EMBL/GenBank/DDBJ whole genome shotgun (WGS) entry which is preliminary data.</text>
</comment>
<organism evidence="6 7">
    <name type="scientific">Anaeramoeba ignava</name>
    <name type="common">Anaerobic marine amoeba</name>
    <dbReference type="NCBI Taxonomy" id="1746090"/>
    <lineage>
        <taxon>Eukaryota</taxon>
        <taxon>Metamonada</taxon>
        <taxon>Anaeramoebidae</taxon>
        <taxon>Anaeramoeba</taxon>
    </lineage>
</organism>
<dbReference type="EMBL" id="JAPDFW010000064">
    <property type="protein sequence ID" value="KAJ5075502.1"/>
    <property type="molecule type" value="Genomic_DNA"/>
</dbReference>
<sequence>MELFSWYQNELIPTKELKINFTDDITGQLRGFRIFTACVRFGSNKKIFKRKKHIKRLYKSAKLIKMKSPYSKTDLNKIIDSVIEKNKDYDGDIQFDIIFSGGKTSSDGFTPLGLSTLIILSVKPFDFPDKFFKEGMKLVTFAFQRPFANVKYTFYLPAIFAHLTIVKDQEADGIIFVDPNDNETILEGSSFNVFMINSNDQILTYPLNGKILKGITRSIVIKICEKFKDLEVLEQSFTKNELINSKEVFITSTTRDIMPVTNVDGFIINDGKPGKLTIELREALIEFRRNSNSNLN</sequence>
<comment type="cofactor">
    <cofactor evidence="1 5">
        <name>pyridoxal 5'-phosphate</name>
        <dbReference type="ChEBI" id="CHEBI:597326"/>
    </cofactor>
</comment>
<accession>A0A9Q0LMF3</accession>
<name>A0A9Q0LMF3_ANAIG</name>
<evidence type="ECO:0000313" key="7">
    <source>
        <dbReference type="Proteomes" id="UP001149090"/>
    </source>
</evidence>
<dbReference type="InterPro" id="IPR036038">
    <property type="entry name" value="Aminotransferase-like"/>
</dbReference>
<dbReference type="GO" id="GO:0016829">
    <property type="term" value="F:lyase activity"/>
    <property type="evidence" value="ECO:0007669"/>
    <property type="project" value="UniProtKB-KW"/>
</dbReference>
<comment type="similarity">
    <text evidence="2 4">Belongs to the class-IV pyridoxal-phosphate-dependent aminotransferase family.</text>
</comment>
<keyword evidence="6" id="KW-0456">Lyase</keyword>
<dbReference type="GO" id="GO:0008652">
    <property type="term" value="P:amino acid biosynthetic process"/>
    <property type="evidence" value="ECO:0007669"/>
    <property type="project" value="UniProtKB-ARBA"/>
</dbReference>
<dbReference type="SUPFAM" id="SSF56752">
    <property type="entry name" value="D-aminoacid aminotransferase-like PLP-dependent enzymes"/>
    <property type="match status" value="1"/>
</dbReference>
<evidence type="ECO:0000256" key="3">
    <source>
        <dbReference type="ARBA" id="ARBA00022898"/>
    </source>
</evidence>
<protein>
    <submittedName>
        <fullName evidence="6">Aminodeoxychorismate lyase-related</fullName>
    </submittedName>
</protein>
<dbReference type="PANTHER" id="PTHR42743">
    <property type="entry name" value="AMINO-ACID AMINOTRANSFERASE"/>
    <property type="match status" value="1"/>
</dbReference>
<dbReference type="Gene3D" id="3.30.470.10">
    <property type="match status" value="1"/>
</dbReference>
<dbReference type="Pfam" id="PF01063">
    <property type="entry name" value="Aminotran_4"/>
    <property type="match status" value="1"/>
</dbReference>
<dbReference type="GO" id="GO:0046394">
    <property type="term" value="P:carboxylic acid biosynthetic process"/>
    <property type="evidence" value="ECO:0007669"/>
    <property type="project" value="UniProtKB-ARBA"/>
</dbReference>
<dbReference type="OMA" id="WRGSEMM"/>
<dbReference type="InterPro" id="IPR043131">
    <property type="entry name" value="BCAT-like_N"/>
</dbReference>
<evidence type="ECO:0000256" key="4">
    <source>
        <dbReference type="RuleBase" id="RU004106"/>
    </source>
</evidence>
<evidence type="ECO:0000256" key="2">
    <source>
        <dbReference type="ARBA" id="ARBA00009320"/>
    </source>
</evidence>
<dbReference type="InterPro" id="IPR050571">
    <property type="entry name" value="Class-IV_PLP-Dep_Aminotrnsfr"/>
</dbReference>
<gene>
    <name evidence="6" type="ORF">M0811_07072</name>
</gene>
<evidence type="ECO:0000313" key="6">
    <source>
        <dbReference type="EMBL" id="KAJ5075502.1"/>
    </source>
</evidence>